<accession>A0A7M7NY31</accession>
<dbReference type="PROSITE" id="PS01187">
    <property type="entry name" value="EGF_CA"/>
    <property type="match status" value="1"/>
</dbReference>
<dbReference type="PROSITE" id="PS00022">
    <property type="entry name" value="EGF_1"/>
    <property type="match status" value="1"/>
</dbReference>
<dbReference type="CDD" id="cd00054">
    <property type="entry name" value="EGF_CA"/>
    <property type="match status" value="2"/>
</dbReference>
<dbReference type="PANTHER" id="PTHR24039">
    <property type="entry name" value="FIBRILLIN-RELATED"/>
    <property type="match status" value="1"/>
</dbReference>
<dbReference type="KEGG" id="spu:115923783"/>
<name>A0A7M7NY31_STRPU</name>
<feature type="domain" description="EGF-like" evidence="7">
    <location>
        <begin position="386"/>
        <end position="426"/>
    </location>
</feature>
<dbReference type="RefSeq" id="XP_030840972.1">
    <property type="nucleotide sequence ID" value="XM_030985112.1"/>
</dbReference>
<dbReference type="InterPro" id="IPR018097">
    <property type="entry name" value="EGF_Ca-bd_CS"/>
</dbReference>
<dbReference type="InParanoid" id="A0A7M7NY31"/>
<dbReference type="InterPro" id="IPR049883">
    <property type="entry name" value="NOTCH1_EGF-like"/>
</dbReference>
<feature type="domain" description="EGF-like" evidence="7">
    <location>
        <begin position="1"/>
        <end position="16"/>
    </location>
</feature>
<dbReference type="PROSITE" id="PS50026">
    <property type="entry name" value="EGF_3"/>
    <property type="match status" value="4"/>
</dbReference>
<dbReference type="InterPro" id="IPR024731">
    <property type="entry name" value="NELL2-like_EGF"/>
</dbReference>
<reference evidence="9" key="1">
    <citation type="submission" date="2015-02" db="EMBL/GenBank/DDBJ databases">
        <title>Genome sequencing for Strongylocentrotus purpuratus.</title>
        <authorList>
            <person name="Murali S."/>
            <person name="Liu Y."/>
            <person name="Vee V."/>
            <person name="English A."/>
            <person name="Wang M."/>
            <person name="Skinner E."/>
            <person name="Han Y."/>
            <person name="Muzny D.M."/>
            <person name="Worley K.C."/>
            <person name="Gibbs R.A."/>
        </authorList>
    </citation>
    <scope>NUCLEOTIDE SEQUENCE</scope>
</reference>
<dbReference type="InterPro" id="IPR013032">
    <property type="entry name" value="EGF-like_CS"/>
</dbReference>
<dbReference type="SUPFAM" id="SSF57184">
    <property type="entry name" value="Growth factor receptor domain"/>
    <property type="match status" value="1"/>
</dbReference>
<feature type="disulfide bond" evidence="6">
    <location>
        <begin position="6"/>
        <end position="15"/>
    </location>
</feature>
<keyword evidence="4 6" id="KW-1015">Disulfide bond</keyword>
<dbReference type="EnsemblMetazoa" id="XM_030985112">
    <property type="protein sequence ID" value="XP_030840972"/>
    <property type="gene ID" value="LOC115923783"/>
</dbReference>
<dbReference type="AlphaFoldDB" id="A0A7M7NY31"/>
<dbReference type="SMART" id="SM00181">
    <property type="entry name" value="EGF"/>
    <property type="match status" value="6"/>
</dbReference>
<evidence type="ECO:0000256" key="3">
    <source>
        <dbReference type="ARBA" id="ARBA00022737"/>
    </source>
</evidence>
<evidence type="ECO:0000313" key="9">
    <source>
        <dbReference type="Proteomes" id="UP000007110"/>
    </source>
</evidence>
<dbReference type="SUPFAM" id="SSF57196">
    <property type="entry name" value="EGF/Laminin"/>
    <property type="match status" value="2"/>
</dbReference>
<dbReference type="PROSITE" id="PS01186">
    <property type="entry name" value="EGF_2"/>
    <property type="match status" value="3"/>
</dbReference>
<dbReference type="InterPro" id="IPR001881">
    <property type="entry name" value="EGF-like_Ca-bd_dom"/>
</dbReference>
<dbReference type="Pfam" id="PF12661">
    <property type="entry name" value="hEGF"/>
    <property type="match status" value="1"/>
</dbReference>
<proteinExistence type="predicted"/>
<keyword evidence="5" id="KW-0325">Glycoprotein</keyword>
<dbReference type="Gene3D" id="2.10.25.10">
    <property type="entry name" value="Laminin"/>
    <property type="match status" value="6"/>
</dbReference>
<sequence>VVLCECEPGWSGEFCEVDYDACEDGPCFMGVACFDEAPPSLNNTCGPCPEGLEGDGRFCQAPLMAKTNLLVDHFNCDMPMGNPHTSRDVPPMQILTSCELYQDEPASSGGRGCDQICNNTLMDLQLQFVNAVCNNTQGSYECDCKPGFRDDFMDGTSCTDLVECTDNSSYTCDEKAKCENTIGSYLCVCIAGYEGDGKTCQDLNECTTVRTIVWPLLVSAATQWVALTAAVRMDIPGTVGQPVQEAMFKSLGPYRTIGGSLHYSNAHGGSFVIEAVRADPGYVLVTPSPHFATFLDALPNPCSANNIDECTLELDNCQQECFNKEGSFDCNCSAGFTLQDGVCQAVMCVFGYNLPHKGECYKTNNADMCLCKPGYAIDDDPTVCEDIDECTSPSDPDMCGANSMCDNLEGSYECRCHPGYTLNSDQRTCS</sequence>
<evidence type="ECO:0000256" key="2">
    <source>
        <dbReference type="ARBA" id="ARBA00022729"/>
    </source>
</evidence>
<dbReference type="InterPro" id="IPR009030">
    <property type="entry name" value="Growth_fac_rcpt_cys_sf"/>
</dbReference>
<dbReference type="FunFam" id="2.10.25.10:FF:000003">
    <property type="entry name" value="fibrillin-1 isoform X1"/>
    <property type="match status" value="1"/>
</dbReference>
<dbReference type="Pfam" id="PF12947">
    <property type="entry name" value="EGF_3"/>
    <property type="match status" value="1"/>
</dbReference>
<dbReference type="GeneID" id="115923783"/>
<evidence type="ECO:0000256" key="1">
    <source>
        <dbReference type="ARBA" id="ARBA00022536"/>
    </source>
</evidence>
<feature type="domain" description="EGF-like" evidence="7">
    <location>
        <begin position="160"/>
        <end position="201"/>
    </location>
</feature>
<keyword evidence="1 6" id="KW-0245">EGF-like domain</keyword>
<reference evidence="8" key="2">
    <citation type="submission" date="2021-01" db="UniProtKB">
        <authorList>
            <consortium name="EnsemblMetazoa"/>
        </authorList>
    </citation>
    <scope>IDENTIFICATION</scope>
</reference>
<dbReference type="SMART" id="SM00179">
    <property type="entry name" value="EGF_CA"/>
    <property type="match status" value="4"/>
</dbReference>
<dbReference type="OrthoDB" id="10045365at2759"/>
<dbReference type="PANTHER" id="PTHR24039:SF57">
    <property type="entry name" value="FIBROPELLIN-2"/>
    <property type="match status" value="1"/>
</dbReference>
<evidence type="ECO:0000259" key="7">
    <source>
        <dbReference type="PROSITE" id="PS50026"/>
    </source>
</evidence>
<comment type="caution">
    <text evidence="6">Lacks conserved residue(s) required for the propagation of feature annotation.</text>
</comment>
<dbReference type="Proteomes" id="UP000007110">
    <property type="component" value="Unassembled WGS sequence"/>
</dbReference>
<dbReference type="FunFam" id="2.10.25.10:FF:000038">
    <property type="entry name" value="Fibrillin 2"/>
    <property type="match status" value="1"/>
</dbReference>
<feature type="domain" description="EGF-like" evidence="7">
    <location>
        <begin position="306"/>
        <end position="344"/>
    </location>
</feature>
<evidence type="ECO:0000256" key="6">
    <source>
        <dbReference type="PROSITE-ProRule" id="PRU00076"/>
    </source>
</evidence>
<keyword evidence="2" id="KW-0732">Signal</keyword>
<dbReference type="PROSITE" id="PS00010">
    <property type="entry name" value="ASX_HYDROXYL"/>
    <property type="match status" value="3"/>
</dbReference>
<evidence type="ECO:0000256" key="4">
    <source>
        <dbReference type="ARBA" id="ARBA00023157"/>
    </source>
</evidence>
<evidence type="ECO:0000256" key="5">
    <source>
        <dbReference type="ARBA" id="ARBA00023180"/>
    </source>
</evidence>
<protein>
    <recommendedName>
        <fullName evidence="7">EGF-like domain-containing protein</fullName>
    </recommendedName>
</protein>
<dbReference type="GO" id="GO:0005509">
    <property type="term" value="F:calcium ion binding"/>
    <property type="evidence" value="ECO:0007669"/>
    <property type="project" value="InterPro"/>
</dbReference>
<dbReference type="GO" id="GO:0005201">
    <property type="term" value="F:extracellular matrix structural constituent"/>
    <property type="evidence" value="ECO:0000318"/>
    <property type="project" value="GO_Central"/>
</dbReference>
<keyword evidence="3" id="KW-0677">Repeat</keyword>
<dbReference type="GO" id="GO:0005576">
    <property type="term" value="C:extracellular region"/>
    <property type="evidence" value="ECO:0000318"/>
    <property type="project" value="GO_Central"/>
</dbReference>
<dbReference type="InterPro" id="IPR000152">
    <property type="entry name" value="EGF-type_Asp/Asn_hydroxyl_site"/>
</dbReference>
<dbReference type="Pfam" id="PF07645">
    <property type="entry name" value="EGF_CA"/>
    <property type="match status" value="3"/>
</dbReference>
<dbReference type="InterPro" id="IPR000742">
    <property type="entry name" value="EGF"/>
</dbReference>
<evidence type="ECO:0000313" key="8">
    <source>
        <dbReference type="EnsemblMetazoa" id="XP_030840972"/>
    </source>
</evidence>
<keyword evidence="9" id="KW-1185">Reference proteome</keyword>
<organism evidence="8 9">
    <name type="scientific">Strongylocentrotus purpuratus</name>
    <name type="common">Purple sea urchin</name>
    <dbReference type="NCBI Taxonomy" id="7668"/>
    <lineage>
        <taxon>Eukaryota</taxon>
        <taxon>Metazoa</taxon>
        <taxon>Echinodermata</taxon>
        <taxon>Eleutherozoa</taxon>
        <taxon>Echinozoa</taxon>
        <taxon>Echinoidea</taxon>
        <taxon>Euechinoidea</taxon>
        <taxon>Echinacea</taxon>
        <taxon>Camarodonta</taxon>
        <taxon>Echinidea</taxon>
        <taxon>Strongylocentrotidae</taxon>
        <taxon>Strongylocentrotus</taxon>
    </lineage>
</organism>